<keyword evidence="2" id="KW-1185">Reference proteome</keyword>
<sequence length="156" mass="16526">MYAGSQDDLCDIEKYVAATSGGHSASSRDTQATSSKGGIFRTLRSLISSRTEQTDIDVEKAAPLFGFDPCEPEPTYGTLSSGKIERRSRLSCRDRVSSGCQSLRGWIVDRAHDASASCGSLRASITGKLSTCSEAIQDGAIPLALAAMPYVVCLVP</sequence>
<organism evidence="1 2">
    <name type="scientific">Kockovaella imperatae</name>
    <dbReference type="NCBI Taxonomy" id="4999"/>
    <lineage>
        <taxon>Eukaryota</taxon>
        <taxon>Fungi</taxon>
        <taxon>Dikarya</taxon>
        <taxon>Basidiomycota</taxon>
        <taxon>Agaricomycotina</taxon>
        <taxon>Tremellomycetes</taxon>
        <taxon>Tremellales</taxon>
        <taxon>Cuniculitremaceae</taxon>
        <taxon>Kockovaella</taxon>
    </lineage>
</organism>
<gene>
    <name evidence="1" type="ORF">BD324DRAFT_626978</name>
</gene>
<dbReference type="InParanoid" id="A0A1Y1UFB2"/>
<reference evidence="1 2" key="1">
    <citation type="submission" date="2017-03" db="EMBL/GenBank/DDBJ databases">
        <title>Widespread Adenine N6-methylation of Active Genes in Fungi.</title>
        <authorList>
            <consortium name="DOE Joint Genome Institute"/>
            <person name="Mondo S.J."/>
            <person name="Dannebaum R.O."/>
            <person name="Kuo R.C."/>
            <person name="Louie K.B."/>
            <person name="Bewick A.J."/>
            <person name="Labutti K."/>
            <person name="Haridas S."/>
            <person name="Kuo A."/>
            <person name="Salamov A."/>
            <person name="Ahrendt S.R."/>
            <person name="Lau R."/>
            <person name="Bowen B.P."/>
            <person name="Lipzen A."/>
            <person name="Sullivan W."/>
            <person name="Andreopoulos W.B."/>
            <person name="Clum A."/>
            <person name="Lindquist E."/>
            <person name="Daum C."/>
            <person name="Northen T.R."/>
            <person name="Ramamoorthy G."/>
            <person name="Schmitz R.J."/>
            <person name="Gryganskyi A."/>
            <person name="Culley D."/>
            <person name="Magnuson J."/>
            <person name="James T.Y."/>
            <person name="O'Malley M.A."/>
            <person name="Stajich J.E."/>
            <person name="Spatafora J.W."/>
            <person name="Visel A."/>
            <person name="Grigoriev I.V."/>
        </authorList>
    </citation>
    <scope>NUCLEOTIDE SEQUENCE [LARGE SCALE GENOMIC DNA]</scope>
    <source>
        <strain evidence="1 2">NRRL Y-17943</strain>
    </source>
</reference>
<proteinExistence type="predicted"/>
<dbReference type="AlphaFoldDB" id="A0A1Y1UFB2"/>
<evidence type="ECO:0000313" key="2">
    <source>
        <dbReference type="Proteomes" id="UP000193218"/>
    </source>
</evidence>
<protein>
    <submittedName>
        <fullName evidence="1">Uncharacterized protein</fullName>
    </submittedName>
</protein>
<evidence type="ECO:0000313" key="1">
    <source>
        <dbReference type="EMBL" id="ORX36733.1"/>
    </source>
</evidence>
<name>A0A1Y1UFB2_9TREE</name>
<dbReference type="Proteomes" id="UP000193218">
    <property type="component" value="Unassembled WGS sequence"/>
</dbReference>
<dbReference type="GeneID" id="33557760"/>
<dbReference type="RefSeq" id="XP_021870802.1">
    <property type="nucleotide sequence ID" value="XM_022015951.1"/>
</dbReference>
<accession>A0A1Y1UFB2</accession>
<comment type="caution">
    <text evidence="1">The sequence shown here is derived from an EMBL/GenBank/DDBJ whole genome shotgun (WGS) entry which is preliminary data.</text>
</comment>
<dbReference type="EMBL" id="NBSH01000007">
    <property type="protein sequence ID" value="ORX36733.1"/>
    <property type="molecule type" value="Genomic_DNA"/>
</dbReference>